<proteinExistence type="inferred from homology"/>
<dbReference type="PANTHER" id="PTHR33744">
    <property type="entry name" value="CARBOHYDRATE DIACID REGULATOR"/>
    <property type="match status" value="1"/>
</dbReference>
<keyword evidence="5" id="KW-1185">Reference proteome</keyword>
<comment type="caution">
    <text evidence="4">The sequence shown here is derived from an EMBL/GenBank/DDBJ whole genome shotgun (WGS) entry which is preliminary data.</text>
</comment>
<protein>
    <submittedName>
        <fullName evidence="4">PucR family transcriptional regulator</fullName>
    </submittedName>
</protein>
<feature type="domain" description="PucR C-terminal helix-turn-helix" evidence="2">
    <location>
        <begin position="335"/>
        <end position="393"/>
    </location>
</feature>
<evidence type="ECO:0000259" key="3">
    <source>
        <dbReference type="Pfam" id="PF17853"/>
    </source>
</evidence>
<dbReference type="AlphaFoldDB" id="A0A147EP60"/>
<dbReference type="Pfam" id="PF13556">
    <property type="entry name" value="HTH_30"/>
    <property type="match status" value="1"/>
</dbReference>
<dbReference type="InterPro" id="IPR051448">
    <property type="entry name" value="CdaR-like_regulators"/>
</dbReference>
<dbReference type="InterPro" id="IPR041522">
    <property type="entry name" value="CdaR_GGDEF"/>
</dbReference>
<dbReference type="PANTHER" id="PTHR33744:SF7">
    <property type="entry name" value="PUCR FAMILY TRANSCRIPTIONAL REGULATOR"/>
    <property type="match status" value="1"/>
</dbReference>
<gene>
    <name evidence="4" type="ORF">NS354_05770</name>
</gene>
<dbReference type="RefSeq" id="WP_058593672.1">
    <property type="nucleotide sequence ID" value="NZ_LDRK01000026.1"/>
</dbReference>
<dbReference type="Gene3D" id="1.10.10.2840">
    <property type="entry name" value="PucR C-terminal helix-turn-helix domain"/>
    <property type="match status" value="1"/>
</dbReference>
<dbReference type="InterPro" id="IPR025736">
    <property type="entry name" value="PucR_C-HTH_dom"/>
</dbReference>
<evidence type="ECO:0000313" key="4">
    <source>
        <dbReference type="EMBL" id="KTR86249.1"/>
    </source>
</evidence>
<comment type="similarity">
    <text evidence="1">Belongs to the CdaR family.</text>
</comment>
<dbReference type="EMBL" id="LDRK01000026">
    <property type="protein sequence ID" value="KTR86249.1"/>
    <property type="molecule type" value="Genomic_DNA"/>
</dbReference>
<dbReference type="OrthoDB" id="3246591at2"/>
<dbReference type="InterPro" id="IPR042070">
    <property type="entry name" value="PucR_C-HTH_sf"/>
</dbReference>
<feature type="domain" description="CdaR GGDEF-like" evidence="3">
    <location>
        <begin position="155"/>
        <end position="285"/>
    </location>
</feature>
<dbReference type="PATRIC" id="fig|1079994.3.peg.1246"/>
<name>A0A147EP60_9MICO</name>
<evidence type="ECO:0000313" key="5">
    <source>
        <dbReference type="Proteomes" id="UP000070810"/>
    </source>
</evidence>
<reference evidence="4 5" key="1">
    <citation type="journal article" date="2016" name="Front. Microbiol.">
        <title>Genomic Resource of Rice Seed Associated Bacteria.</title>
        <authorList>
            <person name="Midha S."/>
            <person name="Bansal K."/>
            <person name="Sharma S."/>
            <person name="Kumar N."/>
            <person name="Patil P.P."/>
            <person name="Chaudhry V."/>
            <person name="Patil P.B."/>
        </authorList>
    </citation>
    <scope>NUCLEOTIDE SEQUENCE [LARGE SCALE GENOMIC DNA]</scope>
    <source>
        <strain evidence="4 5">NS354</strain>
    </source>
</reference>
<evidence type="ECO:0000259" key="2">
    <source>
        <dbReference type="Pfam" id="PF13556"/>
    </source>
</evidence>
<dbReference type="Proteomes" id="UP000070810">
    <property type="component" value="Unassembled WGS sequence"/>
</dbReference>
<dbReference type="Pfam" id="PF17853">
    <property type="entry name" value="GGDEF_2"/>
    <property type="match status" value="1"/>
</dbReference>
<evidence type="ECO:0000256" key="1">
    <source>
        <dbReference type="ARBA" id="ARBA00006754"/>
    </source>
</evidence>
<sequence>MDRTKSQELAWLRTITGELSTRTITRLDDTLPWYGNMPPSRRSAIGLVAQTGISSFIQWYEDPTSTPWIASDVFSAAPRELLRSISLQETLQLIRVVVSVVEDRVAPKSEALREAVLHYSRDVAFAAADVYARAAEARGLWDARLEALVVDSILTGESDDELPSRIAALGWHGDGEAAVLVGTAERFVDVDQLRRSARHAGADVLIGLQGTRLVLVLGRLDAPQPDATAGSGAVGSGAGGAPAPLSFLEIAQRLADGFSDGPLVLGPTVDNLVDASRSARAALAGVAVARSWRHAPRPVPADDLLPERALAGDGLARRTLIEQIYEPLAAHSGELLETLWCYLDNGRSLEATARELFVHPNTVRYRLKKVSDVIGWNATGAREALILQSALIAGSIAQHGRRPPSSKRDANR</sequence>
<organism evidence="4 5">
    <name type="scientific">Leucobacter chromiiresistens</name>
    <dbReference type="NCBI Taxonomy" id="1079994"/>
    <lineage>
        <taxon>Bacteria</taxon>
        <taxon>Bacillati</taxon>
        <taxon>Actinomycetota</taxon>
        <taxon>Actinomycetes</taxon>
        <taxon>Micrococcales</taxon>
        <taxon>Microbacteriaceae</taxon>
        <taxon>Leucobacter</taxon>
    </lineage>
</organism>
<accession>A0A147EP60</accession>